<sequence length="150" mass="17425">MKRINWGTGLLIAIALFVSFILYFVIKVQSNSKYDNELVVEEYYKHDARFQEEMERVQNAQDLKQKPIITKTDAGITIEFPQEFTPNQITGTVSLYRPSNKKLDFDTPISLSNPTLLIPKSKLVGGQWDINMEWQYAGKKYLTKEPIYIQ</sequence>
<reference evidence="2 3" key="1">
    <citation type="journal article" date="2020" name="Microbiol. Res.">
        <title>Flavobacterium pokkalii sp. nov., a novel plant growth promoting native rhizobacteria isolated from pokkali rice grown in coastal saline affected agricultural regions of southern India, Kerala.</title>
        <authorList>
            <person name="Menon R.R."/>
            <person name="Kumari S."/>
            <person name="Viver T."/>
            <person name="Rameshkumar N."/>
        </authorList>
    </citation>
    <scope>NUCLEOTIDE SEQUENCE [LARGE SCALE GENOMIC DNA]</scope>
    <source>
        <strain evidence="2 3">L1I52</strain>
    </source>
</reference>
<dbReference type="Proteomes" id="UP000661715">
    <property type="component" value="Unassembled WGS sequence"/>
</dbReference>
<dbReference type="EMBL" id="NASZ01000023">
    <property type="protein sequence ID" value="MBD0726185.1"/>
    <property type="molecule type" value="Genomic_DNA"/>
</dbReference>
<evidence type="ECO:0000313" key="2">
    <source>
        <dbReference type="EMBL" id="MBD0726185.1"/>
    </source>
</evidence>
<dbReference type="InterPro" id="IPR008620">
    <property type="entry name" value="FixH"/>
</dbReference>
<evidence type="ECO:0000313" key="3">
    <source>
        <dbReference type="Proteomes" id="UP000661715"/>
    </source>
</evidence>
<dbReference type="Pfam" id="PF05751">
    <property type="entry name" value="FixH"/>
    <property type="match status" value="1"/>
</dbReference>
<feature type="transmembrane region" description="Helical" evidence="1">
    <location>
        <begin position="6"/>
        <end position="26"/>
    </location>
</feature>
<keyword evidence="1" id="KW-0812">Transmembrane</keyword>
<accession>A0ABR7UWL9</accession>
<keyword evidence="3" id="KW-1185">Reference proteome</keyword>
<dbReference type="RefSeq" id="WP_188221274.1">
    <property type="nucleotide sequence ID" value="NZ_NASZ01000023.1"/>
</dbReference>
<proteinExistence type="predicted"/>
<keyword evidence="1" id="KW-1133">Transmembrane helix</keyword>
<evidence type="ECO:0000256" key="1">
    <source>
        <dbReference type="SAM" id="Phobius"/>
    </source>
</evidence>
<keyword evidence="1" id="KW-0472">Membrane</keyword>
<gene>
    <name evidence="2" type="ORF">B6A10_13475</name>
</gene>
<name>A0ABR7UWL9_9FLAO</name>
<protein>
    <submittedName>
        <fullName evidence="2">Cytochrome C oxidase Cbb3</fullName>
    </submittedName>
</protein>
<comment type="caution">
    <text evidence="2">The sequence shown here is derived from an EMBL/GenBank/DDBJ whole genome shotgun (WGS) entry which is preliminary data.</text>
</comment>
<organism evidence="2 3">
    <name type="scientific">Flavobacterium pokkalii</name>
    <dbReference type="NCBI Taxonomy" id="1940408"/>
    <lineage>
        <taxon>Bacteria</taxon>
        <taxon>Pseudomonadati</taxon>
        <taxon>Bacteroidota</taxon>
        <taxon>Flavobacteriia</taxon>
        <taxon>Flavobacteriales</taxon>
        <taxon>Flavobacteriaceae</taxon>
        <taxon>Flavobacterium</taxon>
    </lineage>
</organism>